<evidence type="ECO:0000313" key="2">
    <source>
        <dbReference type="Proteomes" id="UP000501168"/>
    </source>
</evidence>
<reference evidence="1 2" key="1">
    <citation type="submission" date="2020-03" db="EMBL/GenBank/DDBJ databases">
        <title>Complete genome sequence of Orbus sp. IPMB12 (BCRC 80908).</title>
        <authorList>
            <person name="Lo W.-S."/>
            <person name="Chang T.-H."/>
            <person name="Kuo C.-H."/>
        </authorList>
    </citation>
    <scope>NUCLEOTIDE SEQUENCE [LARGE SCALE GENOMIC DNA]</scope>
    <source>
        <strain evidence="1 2">IPMB12</strain>
    </source>
</reference>
<proteinExistence type="predicted"/>
<dbReference type="AlphaFoldDB" id="A0A6G9IC91"/>
<evidence type="ECO:0000313" key="1">
    <source>
        <dbReference type="EMBL" id="QIQ21457.1"/>
    </source>
</evidence>
<sequence>MFVMITINAYGKTIHLLLDEENDSIEHCSENSYVVLLIEQELWLFEKQDNLRAIFIFECQTDLFKHIFSLIR</sequence>
<name>A0A6G9IC91_9GAMM</name>
<gene>
    <name evidence="1" type="ORF">IPMB12_07035</name>
</gene>
<dbReference type="KEGG" id="orb:IPMB12_07035"/>
<protein>
    <submittedName>
        <fullName evidence="1">Uncharacterized protein</fullName>
    </submittedName>
</protein>
<keyword evidence="2" id="KW-1185">Reference proteome</keyword>
<dbReference type="EMBL" id="CP050253">
    <property type="protein sequence ID" value="QIQ21457.1"/>
    <property type="molecule type" value="Genomic_DNA"/>
</dbReference>
<dbReference type="Proteomes" id="UP000501168">
    <property type="component" value="Chromosome"/>
</dbReference>
<dbReference type="RefSeq" id="WP_166916290.1">
    <property type="nucleotide sequence ID" value="NZ_CP050253.1"/>
</dbReference>
<dbReference type="InParanoid" id="A0A6G9IC91"/>
<accession>A0A6G9IC91</accession>
<organism evidence="1 2">
    <name type="scientific">Zophobihabitans entericus</name>
    <dbReference type="NCBI Taxonomy" id="1635327"/>
    <lineage>
        <taxon>Bacteria</taxon>
        <taxon>Pseudomonadati</taxon>
        <taxon>Pseudomonadota</taxon>
        <taxon>Gammaproteobacteria</taxon>
        <taxon>Orbales</taxon>
        <taxon>Orbaceae</taxon>
        <taxon>Zophobihabitans</taxon>
    </lineage>
</organism>